<reference evidence="1" key="1">
    <citation type="submission" date="2021-05" db="EMBL/GenBank/DDBJ databases">
        <authorList>
            <person name="Pan Q."/>
            <person name="Jouanno E."/>
            <person name="Zahm M."/>
            <person name="Klopp C."/>
            <person name="Cabau C."/>
            <person name="Louis A."/>
            <person name="Berthelot C."/>
            <person name="Parey E."/>
            <person name="Roest Crollius H."/>
            <person name="Montfort J."/>
            <person name="Robinson-Rechavi M."/>
            <person name="Bouchez O."/>
            <person name="Lampietro C."/>
            <person name="Lopez Roques C."/>
            <person name="Donnadieu C."/>
            <person name="Postlethwait J."/>
            <person name="Bobe J."/>
            <person name="Dillon D."/>
            <person name="Chandos A."/>
            <person name="von Hippel F."/>
            <person name="Guiguen Y."/>
        </authorList>
    </citation>
    <scope>NUCLEOTIDE SEQUENCE</scope>
    <source>
        <strain evidence="1">YG-Jan2019</strain>
    </source>
</reference>
<gene>
    <name evidence="1" type="ORF">DPEC_G00024830</name>
</gene>
<accession>A0ACC2HH02</accession>
<protein>
    <submittedName>
        <fullName evidence="1">Uncharacterized protein</fullName>
    </submittedName>
</protein>
<name>A0ACC2HH02_DALPE</name>
<evidence type="ECO:0000313" key="2">
    <source>
        <dbReference type="Proteomes" id="UP001157502"/>
    </source>
</evidence>
<proteinExistence type="predicted"/>
<sequence length="105" mass="11573">MPSQDEYADLLACVKISRQSSDSKARGKTEDGYRRKPVCKLVCYCLGAIGGRLVTILFWSSTEIVQEHTCLGMTFLPSPPLGSKNIDRLPEGPNQGKQDVVAWSQ</sequence>
<keyword evidence="2" id="KW-1185">Reference proteome</keyword>
<dbReference type="Proteomes" id="UP001157502">
    <property type="component" value="Chromosome 2"/>
</dbReference>
<organism evidence="1 2">
    <name type="scientific">Dallia pectoralis</name>
    <name type="common">Alaska blackfish</name>
    <dbReference type="NCBI Taxonomy" id="75939"/>
    <lineage>
        <taxon>Eukaryota</taxon>
        <taxon>Metazoa</taxon>
        <taxon>Chordata</taxon>
        <taxon>Craniata</taxon>
        <taxon>Vertebrata</taxon>
        <taxon>Euteleostomi</taxon>
        <taxon>Actinopterygii</taxon>
        <taxon>Neopterygii</taxon>
        <taxon>Teleostei</taxon>
        <taxon>Protacanthopterygii</taxon>
        <taxon>Esociformes</taxon>
        <taxon>Umbridae</taxon>
        <taxon>Dallia</taxon>
    </lineage>
</organism>
<comment type="caution">
    <text evidence="1">The sequence shown here is derived from an EMBL/GenBank/DDBJ whole genome shotgun (WGS) entry which is preliminary data.</text>
</comment>
<evidence type="ECO:0000313" key="1">
    <source>
        <dbReference type="EMBL" id="KAJ8015313.1"/>
    </source>
</evidence>
<dbReference type="EMBL" id="CM055729">
    <property type="protein sequence ID" value="KAJ8015313.1"/>
    <property type="molecule type" value="Genomic_DNA"/>
</dbReference>